<accession>A0A6G0R0N1</accession>
<gene>
    <name evidence="2" type="ORF">PF008_g20039</name>
</gene>
<dbReference type="AlphaFoldDB" id="A0A6G0R0N1"/>
<evidence type="ECO:0000313" key="3">
    <source>
        <dbReference type="Proteomes" id="UP000486351"/>
    </source>
</evidence>
<sequence>MRFLALLIVACLVESVVTALGQVREHPSLSALRAKFWKYGGKTKGGCGWYKKKWRKK</sequence>
<evidence type="ECO:0008006" key="4">
    <source>
        <dbReference type="Google" id="ProtNLM"/>
    </source>
</evidence>
<feature type="signal peptide" evidence="1">
    <location>
        <begin position="1"/>
        <end position="19"/>
    </location>
</feature>
<protein>
    <recommendedName>
        <fullName evidence="4">RxLR effector protein</fullName>
    </recommendedName>
</protein>
<keyword evidence="1" id="KW-0732">Signal</keyword>
<dbReference type="Proteomes" id="UP000486351">
    <property type="component" value="Unassembled WGS sequence"/>
</dbReference>
<proteinExistence type="predicted"/>
<organism evidence="2 3">
    <name type="scientific">Phytophthora fragariae</name>
    <dbReference type="NCBI Taxonomy" id="53985"/>
    <lineage>
        <taxon>Eukaryota</taxon>
        <taxon>Sar</taxon>
        <taxon>Stramenopiles</taxon>
        <taxon>Oomycota</taxon>
        <taxon>Peronosporomycetes</taxon>
        <taxon>Peronosporales</taxon>
        <taxon>Peronosporaceae</taxon>
        <taxon>Phytophthora</taxon>
    </lineage>
</organism>
<evidence type="ECO:0000313" key="2">
    <source>
        <dbReference type="EMBL" id="KAE9312108.1"/>
    </source>
</evidence>
<reference evidence="2 3" key="1">
    <citation type="submission" date="2018-09" db="EMBL/GenBank/DDBJ databases">
        <title>Genomic investigation of the strawberry pathogen Phytophthora fragariae indicates pathogenicity is determined by transcriptional variation in three key races.</title>
        <authorList>
            <person name="Adams T.M."/>
            <person name="Armitage A.D."/>
            <person name="Sobczyk M.K."/>
            <person name="Bates H.J."/>
            <person name="Dunwell J.M."/>
            <person name="Nellist C.F."/>
            <person name="Harrison R.J."/>
        </authorList>
    </citation>
    <scope>NUCLEOTIDE SEQUENCE [LARGE SCALE GENOMIC DNA]</scope>
    <source>
        <strain evidence="2 3">NOV-77</strain>
    </source>
</reference>
<dbReference type="EMBL" id="QXFY01001673">
    <property type="protein sequence ID" value="KAE9312108.1"/>
    <property type="molecule type" value="Genomic_DNA"/>
</dbReference>
<comment type="caution">
    <text evidence="2">The sequence shown here is derived from an EMBL/GenBank/DDBJ whole genome shotgun (WGS) entry which is preliminary data.</text>
</comment>
<name>A0A6G0R0N1_9STRA</name>
<evidence type="ECO:0000256" key="1">
    <source>
        <dbReference type="SAM" id="SignalP"/>
    </source>
</evidence>
<feature type="chain" id="PRO_5026023621" description="RxLR effector protein" evidence="1">
    <location>
        <begin position="20"/>
        <end position="57"/>
    </location>
</feature>